<dbReference type="PANTHER" id="PTHR34679:SF2">
    <property type="entry name" value="OS02G0122500 PROTEIN"/>
    <property type="match status" value="1"/>
</dbReference>
<dbReference type="Pfam" id="PF13301">
    <property type="entry name" value="DUF4079"/>
    <property type="match status" value="1"/>
</dbReference>
<protein>
    <recommendedName>
        <fullName evidence="4">DUF4079 domain-containing protein</fullName>
    </recommendedName>
</protein>
<organism evidence="2 3">
    <name type="scientific">Phormidium tenue NIES-30</name>
    <dbReference type="NCBI Taxonomy" id="549789"/>
    <lineage>
        <taxon>Bacteria</taxon>
        <taxon>Bacillati</taxon>
        <taxon>Cyanobacteriota</taxon>
        <taxon>Cyanophyceae</taxon>
        <taxon>Oscillatoriophycideae</taxon>
        <taxon>Oscillatoriales</taxon>
        <taxon>Oscillatoriaceae</taxon>
        <taxon>Phormidium</taxon>
    </lineage>
</organism>
<dbReference type="STRING" id="549789.NIES30_14485"/>
<keyword evidence="1" id="KW-0812">Transmembrane</keyword>
<dbReference type="OrthoDB" id="458200at2"/>
<feature type="transmembrane region" description="Helical" evidence="1">
    <location>
        <begin position="88"/>
        <end position="110"/>
    </location>
</feature>
<dbReference type="AlphaFoldDB" id="A0A1U7J441"/>
<feature type="transmembrane region" description="Helical" evidence="1">
    <location>
        <begin position="61"/>
        <end position="82"/>
    </location>
</feature>
<feature type="transmembrane region" description="Helical" evidence="1">
    <location>
        <begin position="122"/>
        <end position="140"/>
    </location>
</feature>
<sequence>MTLDTIKPWLNFVHPITMWLLLAITLYALYLGVQSRRTRLSDAETRKELIKGKFALKHHKVGSVLLAFMVIGTVGGMGATYLEAGKLFVGPHLLAGLGMTILIAVSAALVPFMQKGSETARLTHITLNVVLVGLFSWQAFTGMKIVQRLLTDLQASAGS</sequence>
<dbReference type="RefSeq" id="WP_073609123.1">
    <property type="nucleotide sequence ID" value="NZ_MRCG01000010.1"/>
</dbReference>
<dbReference type="PANTHER" id="PTHR34679">
    <property type="match status" value="1"/>
</dbReference>
<dbReference type="InterPro" id="IPR025067">
    <property type="entry name" value="DUF4079"/>
</dbReference>
<dbReference type="Proteomes" id="UP000185557">
    <property type="component" value="Unassembled WGS sequence"/>
</dbReference>
<evidence type="ECO:0008006" key="4">
    <source>
        <dbReference type="Google" id="ProtNLM"/>
    </source>
</evidence>
<dbReference type="EMBL" id="MRCG01000010">
    <property type="protein sequence ID" value="OKH47175.1"/>
    <property type="molecule type" value="Genomic_DNA"/>
</dbReference>
<evidence type="ECO:0000256" key="1">
    <source>
        <dbReference type="SAM" id="Phobius"/>
    </source>
</evidence>
<name>A0A1U7J441_9CYAN</name>
<keyword evidence="1" id="KW-1133">Transmembrane helix</keyword>
<accession>A0A1U7J441</accession>
<comment type="caution">
    <text evidence="2">The sequence shown here is derived from an EMBL/GenBank/DDBJ whole genome shotgun (WGS) entry which is preliminary data.</text>
</comment>
<reference evidence="2 3" key="1">
    <citation type="submission" date="2016-11" db="EMBL/GenBank/DDBJ databases">
        <title>Draft Genome Sequences of Nine Cyanobacterial Strains from Diverse Habitats.</title>
        <authorList>
            <person name="Zhu T."/>
            <person name="Hou S."/>
            <person name="Lu X."/>
            <person name="Hess W.R."/>
        </authorList>
    </citation>
    <scope>NUCLEOTIDE SEQUENCE [LARGE SCALE GENOMIC DNA]</scope>
    <source>
        <strain evidence="2 3">NIES-30</strain>
    </source>
</reference>
<feature type="transmembrane region" description="Helical" evidence="1">
    <location>
        <begin position="12"/>
        <end position="33"/>
    </location>
</feature>
<proteinExistence type="predicted"/>
<evidence type="ECO:0000313" key="2">
    <source>
        <dbReference type="EMBL" id="OKH47175.1"/>
    </source>
</evidence>
<evidence type="ECO:0000313" key="3">
    <source>
        <dbReference type="Proteomes" id="UP000185557"/>
    </source>
</evidence>
<gene>
    <name evidence="2" type="ORF">NIES30_14485</name>
</gene>
<keyword evidence="1" id="KW-0472">Membrane</keyword>
<keyword evidence="3" id="KW-1185">Reference proteome</keyword>